<evidence type="ECO:0000256" key="4">
    <source>
        <dbReference type="ARBA" id="ARBA00022729"/>
    </source>
</evidence>
<feature type="domain" description="X8" evidence="10">
    <location>
        <begin position="107"/>
        <end position="187"/>
    </location>
</feature>
<evidence type="ECO:0000256" key="2">
    <source>
        <dbReference type="ARBA" id="ARBA00022475"/>
    </source>
</evidence>
<dbReference type="Proteomes" id="UP001187192">
    <property type="component" value="Unassembled WGS sequence"/>
</dbReference>
<evidence type="ECO:0000256" key="6">
    <source>
        <dbReference type="ARBA" id="ARBA00023157"/>
    </source>
</evidence>
<dbReference type="GO" id="GO:0005886">
    <property type="term" value="C:plasma membrane"/>
    <property type="evidence" value="ECO:0007669"/>
    <property type="project" value="UniProtKB-SubCell"/>
</dbReference>
<dbReference type="Gene3D" id="1.20.58.1040">
    <property type="match status" value="1"/>
</dbReference>
<feature type="compositionally biased region" description="Pro residues" evidence="9">
    <location>
        <begin position="46"/>
        <end position="97"/>
    </location>
</feature>
<dbReference type="GO" id="GO:0009506">
    <property type="term" value="C:plasmodesma"/>
    <property type="evidence" value="ECO:0007669"/>
    <property type="project" value="UniProtKB-ARBA"/>
</dbReference>
<gene>
    <name evidence="11" type="ORF">TIFTF001_001580</name>
</gene>
<evidence type="ECO:0000256" key="1">
    <source>
        <dbReference type="ARBA" id="ARBA00004609"/>
    </source>
</evidence>
<dbReference type="PRINTS" id="PR01217">
    <property type="entry name" value="PRICHEXTENSN"/>
</dbReference>
<sequence>MGGVEKEHYLIKNTGQPLELSSPFSLPPFDSLSPQNSPLPFFVYPPSSPPNFPLPPGPTTPQYGPSPPTHSLSPPKPSPSPPTYLPPPRLPLRPPPPPDHKRPQFAVWCVAKPTVPDSILQQALDYACGSGADCKSIEPNGPCYQPNTLLVHASYAFNSYFQNRKLTGGTCDFGGTAMLVTDDPMRYWYGLMCYIKMWYHR</sequence>
<name>A0AA88CQN6_FICCA</name>
<evidence type="ECO:0000256" key="5">
    <source>
        <dbReference type="ARBA" id="ARBA00023136"/>
    </source>
</evidence>
<dbReference type="GO" id="GO:0098552">
    <property type="term" value="C:side of membrane"/>
    <property type="evidence" value="ECO:0007669"/>
    <property type="project" value="UniProtKB-KW"/>
</dbReference>
<comment type="caution">
    <text evidence="11">The sequence shown here is derived from an EMBL/GenBank/DDBJ whole genome shotgun (WGS) entry which is preliminary data.</text>
</comment>
<evidence type="ECO:0000313" key="12">
    <source>
        <dbReference type="Proteomes" id="UP001187192"/>
    </source>
</evidence>
<keyword evidence="12" id="KW-1185">Reference proteome</keyword>
<dbReference type="PANTHER" id="PTHR31044:SF118">
    <property type="entry name" value="MAJOR POLLEN ALLERGEN OLE E 10-LIKE"/>
    <property type="match status" value="1"/>
</dbReference>
<reference evidence="11" key="1">
    <citation type="submission" date="2023-07" db="EMBL/GenBank/DDBJ databases">
        <title>draft genome sequence of fig (Ficus carica).</title>
        <authorList>
            <person name="Takahashi T."/>
            <person name="Nishimura K."/>
        </authorList>
    </citation>
    <scope>NUCLEOTIDE SEQUENCE</scope>
</reference>
<keyword evidence="7" id="KW-0325">Glycoprotein</keyword>
<dbReference type="AlphaFoldDB" id="A0AA88CQN6"/>
<evidence type="ECO:0000256" key="9">
    <source>
        <dbReference type="SAM" id="MobiDB-lite"/>
    </source>
</evidence>
<dbReference type="PANTHER" id="PTHR31044">
    <property type="entry name" value="BETA-1,3 GLUCANASE"/>
    <property type="match status" value="1"/>
</dbReference>
<evidence type="ECO:0000313" key="11">
    <source>
        <dbReference type="EMBL" id="GMN27280.1"/>
    </source>
</evidence>
<evidence type="ECO:0000256" key="3">
    <source>
        <dbReference type="ARBA" id="ARBA00022622"/>
    </source>
</evidence>
<keyword evidence="5" id="KW-0472">Membrane</keyword>
<proteinExistence type="predicted"/>
<dbReference type="Pfam" id="PF07983">
    <property type="entry name" value="X8"/>
    <property type="match status" value="1"/>
</dbReference>
<dbReference type="EMBL" id="BTGU01000002">
    <property type="protein sequence ID" value="GMN27280.1"/>
    <property type="molecule type" value="Genomic_DNA"/>
</dbReference>
<feature type="region of interest" description="Disordered" evidence="9">
    <location>
        <begin position="38"/>
        <end position="99"/>
    </location>
</feature>
<evidence type="ECO:0000256" key="8">
    <source>
        <dbReference type="ARBA" id="ARBA00023288"/>
    </source>
</evidence>
<evidence type="ECO:0000259" key="10">
    <source>
        <dbReference type="SMART" id="SM00768"/>
    </source>
</evidence>
<evidence type="ECO:0000256" key="7">
    <source>
        <dbReference type="ARBA" id="ARBA00023180"/>
    </source>
</evidence>
<dbReference type="FunFam" id="1.20.58.1040:FF:000001">
    <property type="entry name" value="Glucan endo-1,3-beta-glucosidase 4"/>
    <property type="match status" value="1"/>
</dbReference>
<dbReference type="InterPro" id="IPR012946">
    <property type="entry name" value="X8"/>
</dbReference>
<comment type="subcellular location">
    <subcellularLocation>
        <location evidence="1">Cell membrane</location>
        <topology evidence="1">Lipid-anchor</topology>
        <topology evidence="1">GPI-anchor</topology>
    </subcellularLocation>
</comment>
<keyword evidence="4" id="KW-0732">Signal</keyword>
<accession>A0AA88CQN6</accession>
<keyword evidence="6" id="KW-1015">Disulfide bond</keyword>
<keyword evidence="2" id="KW-1003">Cell membrane</keyword>
<dbReference type="SMART" id="SM00768">
    <property type="entry name" value="X8"/>
    <property type="match status" value="1"/>
</dbReference>
<protein>
    <recommendedName>
        <fullName evidence="10">X8 domain-containing protein</fullName>
    </recommendedName>
</protein>
<organism evidence="11 12">
    <name type="scientific">Ficus carica</name>
    <name type="common">Common fig</name>
    <dbReference type="NCBI Taxonomy" id="3494"/>
    <lineage>
        <taxon>Eukaryota</taxon>
        <taxon>Viridiplantae</taxon>
        <taxon>Streptophyta</taxon>
        <taxon>Embryophyta</taxon>
        <taxon>Tracheophyta</taxon>
        <taxon>Spermatophyta</taxon>
        <taxon>Magnoliopsida</taxon>
        <taxon>eudicotyledons</taxon>
        <taxon>Gunneridae</taxon>
        <taxon>Pentapetalae</taxon>
        <taxon>rosids</taxon>
        <taxon>fabids</taxon>
        <taxon>Rosales</taxon>
        <taxon>Moraceae</taxon>
        <taxon>Ficeae</taxon>
        <taxon>Ficus</taxon>
    </lineage>
</organism>
<dbReference type="InterPro" id="IPR044788">
    <property type="entry name" value="X8_dom_prot"/>
</dbReference>
<keyword evidence="8" id="KW-0449">Lipoprotein</keyword>
<keyword evidence="3" id="KW-0336">GPI-anchor</keyword>